<dbReference type="GO" id="GO:0010024">
    <property type="term" value="P:phytochromobilin biosynthetic process"/>
    <property type="evidence" value="ECO:0007669"/>
    <property type="project" value="InterPro"/>
</dbReference>
<evidence type="ECO:0000256" key="2">
    <source>
        <dbReference type="ARBA" id="ARBA00023002"/>
    </source>
</evidence>
<dbReference type="Proteomes" id="UP000288805">
    <property type="component" value="Unassembled WGS sequence"/>
</dbReference>
<dbReference type="Pfam" id="PF05996">
    <property type="entry name" value="Fe_bilin_red"/>
    <property type="match status" value="1"/>
</dbReference>
<dbReference type="GO" id="GO:0050897">
    <property type="term" value="F:cobalt ion binding"/>
    <property type="evidence" value="ECO:0007669"/>
    <property type="project" value="InterPro"/>
</dbReference>
<dbReference type="AlphaFoldDB" id="A0A438KFS4"/>
<dbReference type="PANTHER" id="PTHR34557">
    <property type="entry name" value="PHYTOCHROMOBILIN:FERREDOXIN OXIDOREDUCTASE, CHLOROPLASTIC"/>
    <property type="match status" value="1"/>
</dbReference>
<dbReference type="PANTHER" id="PTHR34557:SF1">
    <property type="entry name" value="PHYTOCHROMOBILIN:FERREDOXIN OXIDOREDUCTASE, CHLOROPLASTIC"/>
    <property type="match status" value="1"/>
</dbReference>
<evidence type="ECO:0000313" key="4">
    <source>
        <dbReference type="Proteomes" id="UP000288805"/>
    </source>
</evidence>
<organism evidence="3 4">
    <name type="scientific">Vitis vinifera</name>
    <name type="common">Grape</name>
    <dbReference type="NCBI Taxonomy" id="29760"/>
    <lineage>
        <taxon>Eukaryota</taxon>
        <taxon>Viridiplantae</taxon>
        <taxon>Streptophyta</taxon>
        <taxon>Embryophyta</taxon>
        <taxon>Tracheophyta</taxon>
        <taxon>Spermatophyta</taxon>
        <taxon>Magnoliopsida</taxon>
        <taxon>eudicotyledons</taxon>
        <taxon>Gunneridae</taxon>
        <taxon>Pentapetalae</taxon>
        <taxon>rosids</taxon>
        <taxon>Vitales</taxon>
        <taxon>Vitaceae</taxon>
        <taxon>Viteae</taxon>
        <taxon>Vitis</taxon>
    </lineage>
</organism>
<comment type="caution">
    <text evidence="3">The sequence shown here is derived from an EMBL/GenBank/DDBJ whole genome shotgun (WGS) entry which is preliminary data.</text>
</comment>
<dbReference type="Gene3D" id="3.40.1500.20">
    <property type="match status" value="1"/>
</dbReference>
<accession>A0A438KFS4</accession>
<gene>
    <name evidence="3" type="primary">HY2_1</name>
    <name evidence="3" type="ORF">CK203_004566</name>
</gene>
<reference evidence="3 4" key="1">
    <citation type="journal article" date="2018" name="PLoS Genet.">
        <title>Population sequencing reveals clonal diversity and ancestral inbreeding in the grapevine cultivar Chardonnay.</title>
        <authorList>
            <person name="Roach M.J."/>
            <person name="Johnson D.L."/>
            <person name="Bohlmann J."/>
            <person name="van Vuuren H.J."/>
            <person name="Jones S.J."/>
            <person name="Pretorius I.S."/>
            <person name="Schmidt S.A."/>
            <person name="Borneman A.R."/>
        </authorList>
    </citation>
    <scope>NUCLEOTIDE SEQUENCE [LARGE SCALE GENOMIC DNA]</scope>
    <source>
        <strain evidence="4">cv. Chardonnay</strain>
        <tissue evidence="3">Leaf</tissue>
    </source>
</reference>
<dbReference type="EMBL" id="QGNW01000007">
    <property type="protein sequence ID" value="RVX20030.1"/>
    <property type="molecule type" value="Genomic_DNA"/>
</dbReference>
<comment type="similarity">
    <text evidence="1">Belongs to the HY2 family.</text>
</comment>
<evidence type="ECO:0000256" key="1">
    <source>
        <dbReference type="ARBA" id="ARBA00006908"/>
    </source>
</evidence>
<dbReference type="GO" id="GO:0016636">
    <property type="term" value="F:oxidoreductase activity, acting on the CH-CH group of donors, iron-sulfur protein as acceptor"/>
    <property type="evidence" value="ECO:0007669"/>
    <property type="project" value="InterPro"/>
</dbReference>
<sequence>MHFQGSDDTSTDGGWLDGVRRGWRWKHVAGKCFTRPHAPVREMQAVGEGTLVASAWLRFSLRDLNPLHDVINRRDYKEKYYKSLMPLGLKYAELLPWGGKLTSESLRFFSPIVIWTKFTSSQYKHGVLYSAFMDYYKAWLELMEQAAEERDTSQIICNREAQHRYLTWRAEKMVNGDLLTSETNCCRDLLISKTTTEILFLPTTGLFLDTFADATPENQDPGHRILKKLIGESLSKDLVRSFLFNGVDELGTKTFLDYFPEYCCENGTINDKRSIIGKSFESRPWDTSGEFIGNHLKNYNLALAFNLLPLYYCFLHLPLLFPVLRSLPSLNEERGLS</sequence>
<name>A0A438KFS4_VITVI</name>
<evidence type="ECO:0000313" key="3">
    <source>
        <dbReference type="EMBL" id="RVX20030.1"/>
    </source>
</evidence>
<proteinExistence type="inferred from homology"/>
<keyword evidence="2" id="KW-0560">Oxidoreductase</keyword>
<dbReference type="InterPro" id="IPR009249">
    <property type="entry name" value="Ferredoxin-dep_bilin_Rdtase"/>
</dbReference>
<protein>
    <submittedName>
        <fullName evidence="3">Phytochromobilin:ferredoxin oxidoreductase, chloroplastic</fullName>
    </submittedName>
</protein>